<feature type="domain" description="Acyl-CoA dehydrogenase/oxidase N-terminal" evidence="7">
    <location>
        <begin position="6"/>
        <end position="119"/>
    </location>
</feature>
<dbReference type="InterPro" id="IPR037069">
    <property type="entry name" value="AcylCoA_DH/ox_N_sf"/>
</dbReference>
<dbReference type="RefSeq" id="WP_163790247.1">
    <property type="nucleotide sequence ID" value="NZ_AP022587.1"/>
</dbReference>
<dbReference type="EMBL" id="AP022587">
    <property type="protein sequence ID" value="BBY22168.1"/>
    <property type="molecule type" value="Genomic_DNA"/>
</dbReference>
<evidence type="ECO:0000256" key="1">
    <source>
        <dbReference type="ARBA" id="ARBA00001974"/>
    </source>
</evidence>
<feature type="domain" description="Acyl-CoA dehydrogenase/oxidase C-terminal" evidence="6">
    <location>
        <begin position="228"/>
        <end position="343"/>
    </location>
</feature>
<dbReference type="SUPFAM" id="SSF56645">
    <property type="entry name" value="Acyl-CoA dehydrogenase NM domain-like"/>
    <property type="match status" value="1"/>
</dbReference>
<dbReference type="Proteomes" id="UP000467130">
    <property type="component" value="Chromosome"/>
</dbReference>
<keyword evidence="9" id="KW-1185">Reference proteome</keyword>
<proteinExistence type="inferred from homology"/>
<evidence type="ECO:0000256" key="4">
    <source>
        <dbReference type="ARBA" id="ARBA00022827"/>
    </source>
</evidence>
<dbReference type="InterPro" id="IPR009100">
    <property type="entry name" value="AcylCoA_DH/oxidase_NM_dom_sf"/>
</dbReference>
<dbReference type="PANTHER" id="PTHR43884">
    <property type="entry name" value="ACYL-COA DEHYDROGENASE"/>
    <property type="match status" value="1"/>
</dbReference>
<accession>A0A7I7Q766</accession>
<organism evidence="8 9">
    <name type="scientific">Mycobacterium stomatepiae</name>
    <dbReference type="NCBI Taxonomy" id="470076"/>
    <lineage>
        <taxon>Bacteria</taxon>
        <taxon>Bacillati</taxon>
        <taxon>Actinomycetota</taxon>
        <taxon>Actinomycetes</taxon>
        <taxon>Mycobacteriales</taxon>
        <taxon>Mycobacteriaceae</taxon>
        <taxon>Mycobacterium</taxon>
        <taxon>Mycobacterium simiae complex</taxon>
    </lineage>
</organism>
<dbReference type="InterPro" id="IPR036250">
    <property type="entry name" value="AcylCo_DH-like_C"/>
</dbReference>
<dbReference type="Gene3D" id="1.10.540.10">
    <property type="entry name" value="Acyl-CoA dehydrogenase/oxidase, N-terminal domain"/>
    <property type="match status" value="1"/>
</dbReference>
<protein>
    <submittedName>
        <fullName evidence="8">Acyl-CoA dehydrogenase</fullName>
    </submittedName>
</protein>
<dbReference type="KEGG" id="msto:MSTO_23730"/>
<dbReference type="AlphaFoldDB" id="A0A7I7Q766"/>
<dbReference type="PANTHER" id="PTHR43884:SF20">
    <property type="entry name" value="ACYL-COA DEHYDROGENASE FADE28"/>
    <property type="match status" value="1"/>
</dbReference>
<reference evidence="8 9" key="1">
    <citation type="journal article" date="2019" name="Emerg. Microbes Infect.">
        <title>Comprehensive subspecies identification of 175 nontuberculous mycobacteria species based on 7547 genomic profiles.</title>
        <authorList>
            <person name="Matsumoto Y."/>
            <person name="Kinjo T."/>
            <person name="Motooka D."/>
            <person name="Nabeya D."/>
            <person name="Jung N."/>
            <person name="Uechi K."/>
            <person name="Horii T."/>
            <person name="Iida T."/>
            <person name="Fujita J."/>
            <person name="Nakamura S."/>
        </authorList>
    </citation>
    <scope>NUCLEOTIDE SEQUENCE [LARGE SCALE GENOMIC DNA]</scope>
    <source>
        <strain evidence="8 9">JCM 17783</strain>
    </source>
</reference>
<dbReference type="InterPro" id="IPR009075">
    <property type="entry name" value="AcylCo_DH/oxidase_C"/>
</dbReference>
<keyword evidence="4" id="KW-0274">FAD</keyword>
<dbReference type="SUPFAM" id="SSF47203">
    <property type="entry name" value="Acyl-CoA dehydrogenase C-terminal domain-like"/>
    <property type="match status" value="1"/>
</dbReference>
<evidence type="ECO:0000256" key="5">
    <source>
        <dbReference type="ARBA" id="ARBA00023002"/>
    </source>
</evidence>
<dbReference type="Pfam" id="PF00441">
    <property type="entry name" value="Acyl-CoA_dh_1"/>
    <property type="match status" value="1"/>
</dbReference>
<evidence type="ECO:0000256" key="3">
    <source>
        <dbReference type="ARBA" id="ARBA00022630"/>
    </source>
</evidence>
<keyword evidence="5" id="KW-0560">Oxidoreductase</keyword>
<comment type="similarity">
    <text evidence="2">Belongs to the acyl-CoA dehydrogenase family.</text>
</comment>
<dbReference type="GO" id="GO:0003995">
    <property type="term" value="F:acyl-CoA dehydrogenase activity"/>
    <property type="evidence" value="ECO:0007669"/>
    <property type="project" value="TreeGrafter"/>
</dbReference>
<evidence type="ECO:0000313" key="8">
    <source>
        <dbReference type="EMBL" id="BBY22168.1"/>
    </source>
</evidence>
<comment type="cofactor">
    <cofactor evidence="1">
        <name>FAD</name>
        <dbReference type="ChEBI" id="CHEBI:57692"/>
    </cofactor>
</comment>
<evidence type="ECO:0000259" key="7">
    <source>
        <dbReference type="Pfam" id="PF02771"/>
    </source>
</evidence>
<sequence length="366" mass="39238">MRFDLTEDQRLARDVVQRFLSTEQPLSAVRATLEEPSGFDAELWKKMSALGWTSPLVPDEHGGASISDAPVVDLTVIAAEIGRAVAPGPFLETNVAIDALVRSDNADLRDRHLPGLLEGSAVAGWWLQRSPTSGIVIDRHSNGDVCIDGEITATLPTQEALLLLSGPTATCLLERETSGVSVRALKWLDASTRHAVVSLDNVRLPAGQALSTGPDEVERARRLAWVLQAAELTGVVDAVFGLTLDWLANRYLFGRPLASYQALKHRCADMKMWVEATHAVADAAADAVGAESRGAGLLARAAKAYAAAHAVELIQDCVQLHGGMCVTWEHDLHLYLRRATLIANSYGTPADLYAEVAATEVGEATP</sequence>
<evidence type="ECO:0000259" key="6">
    <source>
        <dbReference type="Pfam" id="PF00441"/>
    </source>
</evidence>
<dbReference type="InterPro" id="IPR013786">
    <property type="entry name" value="AcylCoA_DH/ox_N"/>
</dbReference>
<evidence type="ECO:0000313" key="9">
    <source>
        <dbReference type="Proteomes" id="UP000467130"/>
    </source>
</evidence>
<keyword evidence="3" id="KW-0285">Flavoprotein</keyword>
<name>A0A7I7Q766_9MYCO</name>
<dbReference type="Gene3D" id="1.20.140.10">
    <property type="entry name" value="Butyryl-CoA Dehydrogenase, subunit A, domain 3"/>
    <property type="match status" value="1"/>
</dbReference>
<dbReference type="GO" id="GO:0050660">
    <property type="term" value="F:flavin adenine dinucleotide binding"/>
    <property type="evidence" value="ECO:0007669"/>
    <property type="project" value="InterPro"/>
</dbReference>
<gene>
    <name evidence="8" type="ORF">MSTO_23730</name>
</gene>
<evidence type="ECO:0000256" key="2">
    <source>
        <dbReference type="ARBA" id="ARBA00009347"/>
    </source>
</evidence>
<dbReference type="Pfam" id="PF02771">
    <property type="entry name" value="Acyl-CoA_dh_N"/>
    <property type="match status" value="1"/>
</dbReference>